<evidence type="ECO:0000313" key="5">
    <source>
        <dbReference type="Proteomes" id="UP000191025"/>
    </source>
</evidence>
<reference evidence="3 6" key="4">
    <citation type="submission" date="2018-06" db="EMBL/GenBank/DDBJ databases">
        <authorList>
            <consortium name="Pathogen Informatics"/>
            <person name="Doyle S."/>
        </authorList>
    </citation>
    <scope>NUCLEOTIDE SEQUENCE [LARGE SCALE GENOMIC DNA]</scope>
    <source>
        <strain evidence="3 6">NCTC7911</strain>
    </source>
</reference>
<dbReference type="EMBL" id="MXAN01000012">
    <property type="protein sequence ID" value="OPH38671.1"/>
    <property type="molecule type" value="Genomic_DNA"/>
</dbReference>
<reference evidence="2" key="3">
    <citation type="submission" date="2017-03" db="EMBL/GenBank/DDBJ databases">
        <authorList>
            <person name="Afonso C.L."/>
            <person name="Miller P.J."/>
            <person name="Scott M.A."/>
            <person name="Spackman E."/>
            <person name="Goraichik I."/>
            <person name="Dimitrov K.M."/>
            <person name="Suarez D.L."/>
            <person name="Swayne D.E."/>
        </authorList>
    </citation>
    <scope>NUCLEOTIDE SEQUENCE</scope>
    <source>
        <strain evidence="2">CCUG 4441</strain>
    </source>
</reference>
<evidence type="ECO:0000313" key="4">
    <source>
        <dbReference type="Proteomes" id="UP000092607"/>
    </source>
</evidence>
<evidence type="ECO:0000313" key="2">
    <source>
        <dbReference type="EMBL" id="OPH38671.1"/>
    </source>
</evidence>
<dbReference type="AlphaFoldDB" id="A0A1B8Q7Z3"/>
<dbReference type="EMBL" id="UGQC01000001">
    <property type="protein sequence ID" value="STZ01037.1"/>
    <property type="molecule type" value="Genomic_DNA"/>
</dbReference>
<accession>A0A1B8Q7Z3</accession>
<evidence type="ECO:0000313" key="6">
    <source>
        <dbReference type="Proteomes" id="UP000254107"/>
    </source>
</evidence>
<dbReference type="Proteomes" id="UP000092607">
    <property type="component" value="Unassembled WGS sequence"/>
</dbReference>
<reference evidence="5" key="2">
    <citation type="submission" date="2017-03" db="EMBL/GenBank/DDBJ databases">
        <title>Draft genome sequence of Moraxella equi CCUG 4950T type strain.</title>
        <authorList>
            <person name="Salva-Serra F."/>
            <person name="Engstrom-Jakobsson H."/>
            <person name="Thorell K."/>
            <person name="Jaen-Luchoro D."/>
            <person name="Gonzales-Siles L."/>
            <person name="Karlsson R."/>
            <person name="Yazdan S."/>
            <person name="Boulund F."/>
            <person name="Johnning A."/>
            <person name="Engstrand L."/>
            <person name="Kristiansson E."/>
            <person name="Moore E."/>
        </authorList>
    </citation>
    <scope>NUCLEOTIDE SEQUENCE [LARGE SCALE GENOMIC DNA]</scope>
    <source>
        <strain evidence="5">CCUG 4441</strain>
    </source>
</reference>
<reference evidence="1 4" key="1">
    <citation type="submission" date="2016-06" db="EMBL/GenBank/DDBJ databases">
        <title>Draft genome of Moraxella lacunata CCUG 57757A.</title>
        <authorList>
            <person name="Salva-Serra F."/>
            <person name="Engstrom-Jakobsson H."/>
            <person name="Thorell K."/>
            <person name="Gonzales-Siles L."/>
            <person name="Karlsson R."/>
            <person name="Boulund F."/>
            <person name="Engstrand L."/>
            <person name="Kristiansson E."/>
            <person name="Moore E."/>
        </authorList>
    </citation>
    <scope>NUCLEOTIDE SEQUENCE [LARGE SCALE GENOMIC DNA]</scope>
    <source>
        <strain evidence="1 4">CCUG 57757A</strain>
    </source>
</reference>
<organism evidence="1 4">
    <name type="scientific">Moraxella lacunata</name>
    <dbReference type="NCBI Taxonomy" id="477"/>
    <lineage>
        <taxon>Bacteria</taxon>
        <taxon>Pseudomonadati</taxon>
        <taxon>Pseudomonadota</taxon>
        <taxon>Gammaproteobacteria</taxon>
        <taxon>Moraxellales</taxon>
        <taxon>Moraxellaceae</taxon>
        <taxon>Moraxella</taxon>
    </lineage>
</organism>
<proteinExistence type="predicted"/>
<keyword evidence="6" id="KW-1185">Reference proteome</keyword>
<dbReference type="EMBL" id="LZMS01000013">
    <property type="protein sequence ID" value="OBX66396.1"/>
    <property type="molecule type" value="Genomic_DNA"/>
</dbReference>
<dbReference type="Proteomes" id="UP000254107">
    <property type="component" value="Unassembled WGS sequence"/>
</dbReference>
<dbReference type="Proteomes" id="UP000191025">
    <property type="component" value="Unassembled WGS sequence"/>
</dbReference>
<sequence>MPAFCICNENHEKSHAFQGKSSFDSRSIKRAFDFESQDLAIFHAKTISLSLKYFYIANSVIKGRHALVQITNLDNRILIVRHGK</sequence>
<protein>
    <submittedName>
        <fullName evidence="1">Uncharacterized protein</fullName>
    </submittedName>
</protein>
<evidence type="ECO:0000313" key="3">
    <source>
        <dbReference type="EMBL" id="STZ01037.1"/>
    </source>
</evidence>
<gene>
    <name evidence="1" type="ORF">A9309_01445</name>
    <name evidence="2" type="ORF">B5J94_02465</name>
    <name evidence="3" type="ORF">NCTC7911_02451</name>
</gene>
<dbReference type="RefSeq" id="WP_079363913.1">
    <property type="nucleotide sequence ID" value="NZ_JBPAGO010000003.1"/>
</dbReference>
<evidence type="ECO:0000313" key="1">
    <source>
        <dbReference type="EMBL" id="OBX66396.1"/>
    </source>
</evidence>
<name>A0A1B8Q7Z3_MORLA</name>